<dbReference type="GO" id="GO:0008270">
    <property type="term" value="F:zinc ion binding"/>
    <property type="evidence" value="ECO:0007669"/>
    <property type="project" value="UniProtKB-KW"/>
</dbReference>
<dbReference type="EMBL" id="MG063749">
    <property type="protein sequence ID" value="AVN89945.1"/>
    <property type="molecule type" value="Genomic_DNA"/>
</dbReference>
<dbReference type="GO" id="GO:0006355">
    <property type="term" value="P:regulation of DNA-templated transcription"/>
    <property type="evidence" value="ECO:0007669"/>
    <property type="project" value="UniProtKB-UniRule"/>
</dbReference>
<evidence type="ECO:0000256" key="14">
    <source>
        <dbReference type="ARBA" id="ARBA00023280"/>
    </source>
</evidence>
<dbReference type="GO" id="GO:0003677">
    <property type="term" value="F:DNA binding"/>
    <property type="evidence" value="ECO:0007669"/>
    <property type="project" value="UniProtKB-UniRule"/>
</dbReference>
<proteinExistence type="inferred from homology"/>
<accession>A0A2P1IUW9</accession>
<dbReference type="GO" id="GO:0052150">
    <property type="term" value="P:symbiont-mediated perturbation of host apoptosis"/>
    <property type="evidence" value="ECO:0007669"/>
    <property type="project" value="UniProtKB-KW"/>
</dbReference>
<evidence type="ECO:0000256" key="4">
    <source>
        <dbReference type="ARBA" id="ARBA00022581"/>
    </source>
</evidence>
<comment type="subunit">
    <text evidence="16">Forms homodimers. Interacts with ubiquitin-protein ligase UBE3A/E6-AP; this interaction stimulates UBE3A ubiquitin activity. Interacts with host BAK1.</text>
</comment>
<evidence type="ECO:0000256" key="13">
    <source>
        <dbReference type="ARBA" id="ARBA00023200"/>
    </source>
</evidence>
<comment type="function">
    <text evidence="16">Plays a major role in the induction and maintenance of cellular transformation. E6 associates with host UBE3A/E6-AP ubiquitin-protein ligase and modulates its activity. Protects host keratinocytes from apoptosis by mediating the degradation of host BAK1. May also inhibit host immune response.</text>
</comment>
<dbReference type="GO" id="GO:0042025">
    <property type="term" value="C:host cell nucleus"/>
    <property type="evidence" value="ECO:0007669"/>
    <property type="project" value="UniProtKB-SubCell"/>
</dbReference>
<evidence type="ECO:0000256" key="2">
    <source>
        <dbReference type="ARBA" id="ARBA00022518"/>
    </source>
</evidence>
<dbReference type="InterPro" id="IPR001334">
    <property type="entry name" value="E6"/>
</dbReference>
<dbReference type="EMBL" id="MH777221">
    <property type="protein sequence ID" value="AYA93799.1"/>
    <property type="molecule type" value="Genomic_DNA"/>
</dbReference>
<dbReference type="SUPFAM" id="SSF161229">
    <property type="entry name" value="E6 C-terminal domain-like"/>
    <property type="match status" value="2"/>
</dbReference>
<evidence type="ECO:0000256" key="9">
    <source>
        <dbReference type="ARBA" id="ARBA00023015"/>
    </source>
</evidence>
<dbReference type="InterPro" id="IPR038575">
    <property type="entry name" value="E6_sf"/>
</dbReference>
<keyword evidence="7 16" id="KW-0863">Zinc-finger</keyword>
<comment type="similarity">
    <text evidence="1 16 17">Belongs to the papillomaviridae E6 protein family.</text>
</comment>
<gene>
    <name evidence="16 18" type="primary">E6</name>
</gene>
<evidence type="ECO:0000256" key="12">
    <source>
        <dbReference type="ARBA" id="ARBA00023163"/>
    </source>
</evidence>
<keyword evidence="14 16" id="KW-0899">Viral immunoevasion</keyword>
<keyword evidence="6 16" id="KW-0479">Metal-binding</keyword>
<dbReference type="Gene3D" id="3.30.240.40">
    <property type="entry name" value="E6 early regulatory protein"/>
    <property type="match status" value="2"/>
</dbReference>
<evidence type="ECO:0000313" key="19">
    <source>
        <dbReference type="EMBL" id="AYA93799.1"/>
    </source>
</evidence>
<keyword evidence="3 16" id="KW-1048">Host nucleus</keyword>
<keyword evidence="2 16" id="KW-0244">Early protein</keyword>
<keyword evidence="12 16" id="KW-0804">Transcription</keyword>
<comment type="subcellular location">
    <subcellularLocation>
        <location evidence="16 17">Host cytoplasm</location>
    </subcellularLocation>
    <subcellularLocation>
        <location evidence="16 17">Host nucleus</location>
    </subcellularLocation>
</comment>
<evidence type="ECO:0000256" key="3">
    <source>
        <dbReference type="ARBA" id="ARBA00022562"/>
    </source>
</evidence>
<keyword evidence="13 16" id="KW-1035">Host cytoplasm</keyword>
<evidence type="ECO:0000256" key="1">
    <source>
        <dbReference type="ARBA" id="ARBA00006346"/>
    </source>
</evidence>
<organism evidence="18">
    <name type="scientific">Human papillomavirus</name>
    <dbReference type="NCBI Taxonomy" id="10566"/>
    <lineage>
        <taxon>Viruses</taxon>
        <taxon>Monodnaviria</taxon>
        <taxon>Shotokuvirae</taxon>
        <taxon>Cossaviricota</taxon>
        <taxon>Papovaviricetes</taxon>
        <taxon>Zurhausenvirales</taxon>
        <taxon>Papillomaviridae</taxon>
    </lineage>
</organism>
<keyword evidence="10 16" id="KW-0238">DNA-binding</keyword>
<keyword evidence="9 16" id="KW-0805">Transcription regulation</keyword>
<protein>
    <recommendedName>
        <fullName evidence="16 17">Protein E6</fullName>
    </recommendedName>
</protein>
<evidence type="ECO:0000256" key="11">
    <source>
        <dbReference type="ARBA" id="ARBA00023159"/>
    </source>
</evidence>
<sequence>MADATPTRLDEYCKTFGITFFDLQLPCLFCKFKLQLQDLADFFCKDLSLVWRDSVCFACCCKCLRLCAKYEKENYSRCVVKGCNLEGLVQKPLSEILVRCTFCFRKLDYSEKIDCCIKELPFCLIRHHWRNICRFCRREQ</sequence>
<evidence type="ECO:0000256" key="6">
    <source>
        <dbReference type="ARBA" id="ARBA00022723"/>
    </source>
</evidence>
<reference evidence="18" key="1">
    <citation type="submission" date="2017-10" db="EMBL/GenBank/DDBJ databases">
        <authorList>
            <person name="Banno H."/>
            <person name="Chua N.-H."/>
        </authorList>
    </citation>
    <scope>NUCLEOTIDE SEQUENCE</scope>
    <source>
        <strain evidence="18">MTS3</strain>
    </source>
</reference>
<evidence type="ECO:0000256" key="8">
    <source>
        <dbReference type="ARBA" id="ARBA00022833"/>
    </source>
</evidence>
<evidence type="ECO:0000256" key="16">
    <source>
        <dbReference type="HAMAP-Rule" id="MF_04006"/>
    </source>
</evidence>
<keyword evidence="8 16" id="KW-0862">Zinc</keyword>
<dbReference type="GO" id="GO:0030430">
    <property type="term" value="C:host cell cytoplasm"/>
    <property type="evidence" value="ECO:0007669"/>
    <property type="project" value="UniProtKB-SubCell"/>
</dbReference>
<name>A0A2P1IUW9_9PAPI</name>
<keyword evidence="15 16" id="KW-1119">Modulation of host cell apoptosis by virus</keyword>
<evidence type="ECO:0000256" key="17">
    <source>
        <dbReference type="RuleBase" id="RU363123"/>
    </source>
</evidence>
<keyword evidence="11 16" id="KW-0010">Activator</keyword>
<feature type="zinc finger region" evidence="16">
    <location>
        <begin position="27"/>
        <end position="63"/>
    </location>
</feature>
<dbReference type="Pfam" id="PF00518">
    <property type="entry name" value="E6"/>
    <property type="match status" value="1"/>
</dbReference>
<dbReference type="HAMAP" id="MF_04006">
    <property type="entry name" value="HPV_E6"/>
    <property type="match status" value="1"/>
</dbReference>
<keyword evidence="4 16" id="KW-0945">Host-virus interaction</keyword>
<dbReference type="GO" id="GO:0039648">
    <property type="term" value="P:symbiont-mediated perturbation of host ubiquitin-like protein modification"/>
    <property type="evidence" value="ECO:0007669"/>
    <property type="project" value="UniProtKB-UniRule"/>
</dbReference>
<dbReference type="GO" id="GO:0039502">
    <property type="term" value="P:symbiont-mediated suppression of host type I interferon-mediated signaling pathway"/>
    <property type="evidence" value="ECO:0007669"/>
    <property type="project" value="UniProtKB-UniRule"/>
</dbReference>
<dbReference type="GO" id="GO:0006351">
    <property type="term" value="P:DNA-templated transcription"/>
    <property type="evidence" value="ECO:0007669"/>
    <property type="project" value="UniProtKB-UniRule"/>
</dbReference>
<keyword evidence="5 16" id="KW-1090">Inhibition of host innate immune response by virus</keyword>
<feature type="zinc finger region" evidence="16">
    <location>
        <begin position="100"/>
        <end position="136"/>
    </location>
</feature>
<evidence type="ECO:0000256" key="15">
    <source>
        <dbReference type="ARBA" id="ARBA00023323"/>
    </source>
</evidence>
<comment type="caution">
    <text evidence="16">Lacks conserved residue(s) required for the propagation of feature annotation.</text>
</comment>
<reference evidence="19" key="2">
    <citation type="journal article" date="2018" name="Nat. Med.">
        <title>Expanded skin virome in DOCK8-deficient patients.</title>
        <authorList>
            <consortium name="NISC Comparative Sequencing Program"/>
            <person name="Tirosh O."/>
            <person name="Conlan S."/>
            <person name="Deming C."/>
            <person name="Lee-Lin S.Q."/>
            <person name="Huang X."/>
            <person name="Su H.C."/>
            <person name="Freeman A.F."/>
            <person name="Segre J.A."/>
            <person name="Kong H.H."/>
        </authorList>
    </citation>
    <scope>NUCLEOTIDE SEQUENCE</scope>
    <source>
        <strain evidence="19">HPV-mSK_077</strain>
    </source>
</reference>
<dbReference type="GO" id="GO:0052170">
    <property type="term" value="P:symbiont-mediated suppression of host innate immune response"/>
    <property type="evidence" value="ECO:0007669"/>
    <property type="project" value="UniProtKB-KW"/>
</dbReference>
<evidence type="ECO:0000256" key="10">
    <source>
        <dbReference type="ARBA" id="ARBA00023125"/>
    </source>
</evidence>
<evidence type="ECO:0000313" key="18">
    <source>
        <dbReference type="EMBL" id="AVN89945.1"/>
    </source>
</evidence>
<evidence type="ECO:0000256" key="7">
    <source>
        <dbReference type="ARBA" id="ARBA00022771"/>
    </source>
</evidence>
<evidence type="ECO:0000256" key="5">
    <source>
        <dbReference type="ARBA" id="ARBA00022632"/>
    </source>
</evidence>